<dbReference type="EMBL" id="RSCE01000024">
    <property type="protein sequence ID" value="RSH76527.1"/>
    <property type="molecule type" value="Genomic_DNA"/>
</dbReference>
<dbReference type="PANTHER" id="PTHR11686">
    <property type="entry name" value="GAMMA GLUTAMYL TRANSPEPTIDASE"/>
    <property type="match status" value="1"/>
</dbReference>
<evidence type="ECO:0000256" key="1">
    <source>
        <dbReference type="SAM" id="MobiDB-lite"/>
    </source>
</evidence>
<dbReference type="GO" id="GO:0036374">
    <property type="term" value="F:glutathione hydrolase activity"/>
    <property type="evidence" value="ECO:0007669"/>
    <property type="project" value="InterPro"/>
</dbReference>
<proteinExistence type="predicted"/>
<evidence type="ECO:0000256" key="2">
    <source>
        <dbReference type="SAM" id="Phobius"/>
    </source>
</evidence>
<organism evidence="3 4">
    <name type="scientific">Apiotrichum porosum</name>
    <dbReference type="NCBI Taxonomy" id="105984"/>
    <lineage>
        <taxon>Eukaryota</taxon>
        <taxon>Fungi</taxon>
        <taxon>Dikarya</taxon>
        <taxon>Basidiomycota</taxon>
        <taxon>Agaricomycotina</taxon>
        <taxon>Tremellomycetes</taxon>
        <taxon>Trichosporonales</taxon>
        <taxon>Trichosporonaceae</taxon>
        <taxon>Apiotrichum</taxon>
    </lineage>
</organism>
<evidence type="ECO:0000313" key="4">
    <source>
        <dbReference type="Proteomes" id="UP000279236"/>
    </source>
</evidence>
<dbReference type="SUPFAM" id="SSF56235">
    <property type="entry name" value="N-terminal nucleophile aminohydrolases (Ntn hydrolases)"/>
    <property type="match status" value="2"/>
</dbReference>
<dbReference type="STRING" id="105984.A0A427XCJ0"/>
<gene>
    <name evidence="3" type="ORF">EHS24_005516</name>
</gene>
<accession>A0A427XCJ0</accession>
<dbReference type="GO" id="GO:0006751">
    <property type="term" value="P:glutathione catabolic process"/>
    <property type="evidence" value="ECO:0007669"/>
    <property type="project" value="InterPro"/>
</dbReference>
<feature type="region of interest" description="Disordered" evidence="1">
    <location>
        <begin position="1"/>
        <end position="48"/>
    </location>
</feature>
<dbReference type="GO" id="GO:0005886">
    <property type="term" value="C:plasma membrane"/>
    <property type="evidence" value="ECO:0007669"/>
    <property type="project" value="TreeGrafter"/>
</dbReference>
<dbReference type="GeneID" id="39590059"/>
<dbReference type="RefSeq" id="XP_028471674.1">
    <property type="nucleotide sequence ID" value="XM_028621039.1"/>
</dbReference>
<dbReference type="InterPro" id="IPR000101">
    <property type="entry name" value="GGT_peptidase"/>
</dbReference>
<feature type="transmembrane region" description="Helical" evidence="2">
    <location>
        <begin position="55"/>
        <end position="76"/>
    </location>
</feature>
<evidence type="ECO:0000313" key="3">
    <source>
        <dbReference type="EMBL" id="RSH76527.1"/>
    </source>
</evidence>
<keyword evidence="2" id="KW-0472">Membrane</keyword>
<protein>
    <recommendedName>
        <fullName evidence="5">Gamma-glutamyltransferase</fullName>
    </recommendedName>
</protein>
<name>A0A427XCJ0_9TREE</name>
<sequence>MASENTPLLPEPTPSSPRRSGRRTSLSNWPVPFLNRNGSSSGDAAPKQTEQRRTYALYALLLILGVGVGVGGTLLIEHPPKTRPPMVPPVYSLPPPTGLPRNPAYLMGPGKAAVASEDITCSDLGLAILRDKNGTAVDAAITSTLCVGLLNGFSAGIGGGGFALVSIPPATADDDAESPAHGDPEDEYAFDVKDHENAEDDGGVLFQNGAAAAAAGKNKPKPPARPNVMAIDFRETSPAASTAKMYKKDRGASQVGGLAVGVPGELRGLEAAHKLYGKVPWAELVQPVADLARQWQVSRELARRIRIFGTFMLDDPVWAEVYAPKGTLLVEGDWISRHKYADTLEVIAREGPGALYTGAIADDIVNT</sequence>
<keyword evidence="2" id="KW-1133">Transmembrane helix</keyword>
<reference evidence="3 4" key="1">
    <citation type="submission" date="2018-11" db="EMBL/GenBank/DDBJ databases">
        <title>Genome sequence of Apiotrichum porosum DSM 27194.</title>
        <authorList>
            <person name="Aliyu H."/>
            <person name="Gorte O."/>
            <person name="Ochsenreither K."/>
        </authorList>
    </citation>
    <scope>NUCLEOTIDE SEQUENCE [LARGE SCALE GENOMIC DNA]</scope>
    <source>
        <strain evidence="3 4">DSM 27194</strain>
    </source>
</reference>
<dbReference type="InterPro" id="IPR029055">
    <property type="entry name" value="Ntn_hydrolases_N"/>
</dbReference>
<dbReference type="Pfam" id="PF01019">
    <property type="entry name" value="G_glu_transpept"/>
    <property type="match status" value="2"/>
</dbReference>
<keyword evidence="2" id="KW-0812">Transmembrane</keyword>
<dbReference type="Proteomes" id="UP000279236">
    <property type="component" value="Unassembled WGS sequence"/>
</dbReference>
<evidence type="ECO:0008006" key="5">
    <source>
        <dbReference type="Google" id="ProtNLM"/>
    </source>
</evidence>
<keyword evidence="4" id="KW-1185">Reference proteome</keyword>
<dbReference type="GO" id="GO:0000324">
    <property type="term" value="C:fungal-type vacuole"/>
    <property type="evidence" value="ECO:0007669"/>
    <property type="project" value="TreeGrafter"/>
</dbReference>
<feature type="non-terminal residue" evidence="3">
    <location>
        <position position="367"/>
    </location>
</feature>
<comment type="caution">
    <text evidence="3">The sequence shown here is derived from an EMBL/GenBank/DDBJ whole genome shotgun (WGS) entry which is preliminary data.</text>
</comment>
<dbReference type="PANTHER" id="PTHR11686:SF9">
    <property type="entry name" value="RE13973P"/>
    <property type="match status" value="1"/>
</dbReference>
<dbReference type="AlphaFoldDB" id="A0A427XCJ0"/>
<dbReference type="OrthoDB" id="1081007at2759"/>